<evidence type="ECO:0000313" key="3">
    <source>
        <dbReference type="Proteomes" id="UP000600918"/>
    </source>
</evidence>
<comment type="caution">
    <text evidence="2">The sequence shown here is derived from an EMBL/GenBank/DDBJ whole genome shotgun (WGS) entry which is preliminary data.</text>
</comment>
<feature type="compositionally biased region" description="Basic residues" evidence="1">
    <location>
        <begin position="72"/>
        <end position="83"/>
    </location>
</feature>
<proteinExistence type="predicted"/>
<feature type="compositionally biased region" description="Basic residues" evidence="1">
    <location>
        <begin position="40"/>
        <end position="49"/>
    </location>
</feature>
<feature type="compositionally biased region" description="Acidic residues" evidence="1">
    <location>
        <begin position="54"/>
        <end position="69"/>
    </location>
</feature>
<sequence>MNDDGTDARHLWRVLRNLCGRLAVGQHSQRIKIPRRTCRVGKTRDRRGVRREEDEKDEEEVVMEKEEEDEKKKKRVKGRRRAAKRVDFTLKQTAQRKLRSIHSTRSFQRRNIVCEVRDRSEENEMEY</sequence>
<evidence type="ECO:0000313" key="2">
    <source>
        <dbReference type="EMBL" id="KAF7416590.1"/>
    </source>
</evidence>
<dbReference type="EMBL" id="JACSDY010000010">
    <property type="protein sequence ID" value="KAF7416590.1"/>
    <property type="molecule type" value="Genomic_DNA"/>
</dbReference>
<name>A0A834NRB3_VESPE</name>
<protein>
    <submittedName>
        <fullName evidence="2">Uncharacterized protein</fullName>
    </submittedName>
</protein>
<gene>
    <name evidence="2" type="ORF">H0235_011121</name>
</gene>
<organism evidence="2 3">
    <name type="scientific">Vespula pensylvanica</name>
    <name type="common">Western yellow jacket</name>
    <name type="synonym">Wasp</name>
    <dbReference type="NCBI Taxonomy" id="30213"/>
    <lineage>
        <taxon>Eukaryota</taxon>
        <taxon>Metazoa</taxon>
        <taxon>Ecdysozoa</taxon>
        <taxon>Arthropoda</taxon>
        <taxon>Hexapoda</taxon>
        <taxon>Insecta</taxon>
        <taxon>Pterygota</taxon>
        <taxon>Neoptera</taxon>
        <taxon>Endopterygota</taxon>
        <taxon>Hymenoptera</taxon>
        <taxon>Apocrita</taxon>
        <taxon>Aculeata</taxon>
        <taxon>Vespoidea</taxon>
        <taxon>Vespidae</taxon>
        <taxon>Vespinae</taxon>
        <taxon>Vespula</taxon>
    </lineage>
</organism>
<reference evidence="2" key="1">
    <citation type="journal article" date="2020" name="G3 (Bethesda)">
        <title>High-Quality Assemblies for Three Invasive Social Wasps from the &lt;i&gt;Vespula&lt;/i&gt; Genus.</title>
        <authorList>
            <person name="Harrop T.W.R."/>
            <person name="Guhlin J."/>
            <person name="McLaughlin G.M."/>
            <person name="Permina E."/>
            <person name="Stockwell P."/>
            <person name="Gilligan J."/>
            <person name="Le Lec M.F."/>
            <person name="Gruber M.A.M."/>
            <person name="Quinn O."/>
            <person name="Lovegrove M."/>
            <person name="Duncan E.J."/>
            <person name="Remnant E.J."/>
            <person name="Van Eeckhoven J."/>
            <person name="Graham B."/>
            <person name="Knapp R.A."/>
            <person name="Langford K.W."/>
            <person name="Kronenberg Z."/>
            <person name="Press M.O."/>
            <person name="Eacker S.M."/>
            <person name="Wilson-Rankin E.E."/>
            <person name="Purcell J."/>
            <person name="Lester P.J."/>
            <person name="Dearden P.K."/>
        </authorList>
    </citation>
    <scope>NUCLEOTIDE SEQUENCE</scope>
    <source>
        <strain evidence="2">Volc-1</strain>
    </source>
</reference>
<evidence type="ECO:0000256" key="1">
    <source>
        <dbReference type="SAM" id="MobiDB-lite"/>
    </source>
</evidence>
<feature type="region of interest" description="Disordered" evidence="1">
    <location>
        <begin position="40"/>
        <end position="83"/>
    </location>
</feature>
<dbReference type="AlphaFoldDB" id="A0A834NRB3"/>
<keyword evidence="3" id="KW-1185">Reference proteome</keyword>
<accession>A0A834NRB3</accession>
<dbReference type="Proteomes" id="UP000600918">
    <property type="component" value="Unassembled WGS sequence"/>
</dbReference>